<feature type="coiled-coil region" evidence="1">
    <location>
        <begin position="148"/>
        <end position="217"/>
    </location>
</feature>
<feature type="compositionally biased region" description="Basic and acidic residues" evidence="2">
    <location>
        <begin position="725"/>
        <end position="735"/>
    </location>
</feature>
<feature type="region of interest" description="Disordered" evidence="2">
    <location>
        <begin position="1"/>
        <end position="33"/>
    </location>
</feature>
<gene>
    <name evidence="3" type="ORF">SBRCBS47491_003856</name>
</gene>
<evidence type="ECO:0000313" key="3">
    <source>
        <dbReference type="EMBL" id="CAK7219475.1"/>
    </source>
</evidence>
<feature type="compositionally biased region" description="Basic and acidic residues" evidence="2">
    <location>
        <begin position="681"/>
        <end position="699"/>
    </location>
</feature>
<organism evidence="3 4">
    <name type="scientific">Sporothrix bragantina</name>
    <dbReference type="NCBI Taxonomy" id="671064"/>
    <lineage>
        <taxon>Eukaryota</taxon>
        <taxon>Fungi</taxon>
        <taxon>Dikarya</taxon>
        <taxon>Ascomycota</taxon>
        <taxon>Pezizomycotina</taxon>
        <taxon>Sordariomycetes</taxon>
        <taxon>Sordariomycetidae</taxon>
        <taxon>Ophiostomatales</taxon>
        <taxon>Ophiostomataceae</taxon>
        <taxon>Sporothrix</taxon>
    </lineage>
</organism>
<reference evidence="3 4" key="1">
    <citation type="submission" date="2024-01" db="EMBL/GenBank/DDBJ databases">
        <authorList>
            <person name="Allen C."/>
            <person name="Tagirdzhanova G."/>
        </authorList>
    </citation>
    <scope>NUCLEOTIDE SEQUENCE [LARGE SCALE GENOMIC DNA]</scope>
</reference>
<feature type="compositionally biased region" description="Basic and acidic residues" evidence="2">
    <location>
        <begin position="415"/>
        <end position="424"/>
    </location>
</feature>
<accession>A0ABP0BIL4</accession>
<feature type="region of interest" description="Disordered" evidence="2">
    <location>
        <begin position="74"/>
        <end position="104"/>
    </location>
</feature>
<feature type="region of interest" description="Disordered" evidence="2">
    <location>
        <begin position="673"/>
        <end position="757"/>
    </location>
</feature>
<keyword evidence="1" id="KW-0175">Coiled coil</keyword>
<feature type="compositionally biased region" description="Polar residues" evidence="2">
    <location>
        <begin position="7"/>
        <end position="28"/>
    </location>
</feature>
<name>A0ABP0BIL4_9PEZI</name>
<feature type="region of interest" description="Disordered" evidence="2">
    <location>
        <begin position="851"/>
        <end position="907"/>
    </location>
</feature>
<dbReference type="PANTHER" id="PTHR42041:SF1">
    <property type="entry name" value="DNA ENDONUCLEASE ACTIVATOR CTP1 C-TERMINAL DOMAIN-CONTAINING PROTEIN"/>
    <property type="match status" value="1"/>
</dbReference>
<evidence type="ECO:0000313" key="4">
    <source>
        <dbReference type="Proteomes" id="UP001642406"/>
    </source>
</evidence>
<dbReference type="Proteomes" id="UP001642406">
    <property type="component" value="Unassembled WGS sequence"/>
</dbReference>
<dbReference type="EMBL" id="CAWUHC010000027">
    <property type="protein sequence ID" value="CAK7219475.1"/>
    <property type="molecule type" value="Genomic_DNA"/>
</dbReference>
<feature type="compositionally biased region" description="Basic and acidic residues" evidence="2">
    <location>
        <begin position="432"/>
        <end position="442"/>
    </location>
</feature>
<sequence length="907" mass="100580">MDFHGSRSGSPTPLQVVSPERVNQQQGNHLGFDSSIASVTDKISQFNSLAMQSKQLERKTADAALKRAMLGREEAETEMRRYREEARQLRKQADEGRHREQRVGERLEAVMVGENYGRAKETHAHTQALWEKEIRRARKETFKSQSAIVKLQEELKAARATARASEEALVHEKERSKAREQEAFQARYELVGCQEELEQTLQKVKILEQERDAFRSLAKSEEDVARIASEGRLPLPPPDPEEEAEEVQLKEKEEADEMEEDTPRSDDDSMVEDDDAADTLLAIPKQRWGKQKSTRTARVSSAALLEIKSSAASEAEISELTRLWQWEKQRADRASDLVEYLEAECHLRACSCMKKRPRTSILESARKRPNLDIGDSGDRIILSEMATIASPTAKIRANFAPTPKKAQPSSVDVNHSPEHQHDEKEEAEEVTEEQRDRKEHNQSPKQKPPRLSTTVFVPSEGVFRTVSQQIAEEMEEAVAAAAVATMAAMPEEPVEVVEEVVEEAAEEVRAATLDVAEPTAEPTQQHTFTHTHTHTMIPHHEILDEEIQDADTTLGDMTTDTADYTVELTSDQSMYARTPSVDPPSFAQQRTSLLSLLDAPHRQEAEQPINFYVPTTSAPEILASASARDITDIRDFDVCSNADMDISMEEMAPRAAASILISSTSMRDVVTETEPVTETQVTRHDAVAETEQEDSRVSDVTEVAYSRISQPGHGRSASAQVSQNNKDDCDNDHDATAQAQPQRYETPVMDEAPSTRSVRPHTVAATNVFSHKTTTTKVPLREETTDPSLAQRIMAAQRTPTNRILPTSASASAIYGDGEAKAADGPSFDINNPALTPTMTREECLAQIRERRGRARSAAGGSTSSSSSAGTATTAPGGIRRPVTPGKERREVSAPVRRVASVRRVRP</sequence>
<dbReference type="PANTHER" id="PTHR42041">
    <property type="entry name" value="DNA ENDONUCLEASE ACTIVATOR CTP1 C-TERMINAL DOMAIN-CONTAINING PROTEIN"/>
    <property type="match status" value="1"/>
</dbReference>
<comment type="caution">
    <text evidence="3">The sequence shown here is derived from an EMBL/GenBank/DDBJ whole genome shotgun (WGS) entry which is preliminary data.</text>
</comment>
<feature type="region of interest" description="Disordered" evidence="2">
    <location>
        <begin position="400"/>
        <end position="456"/>
    </location>
</feature>
<protein>
    <submittedName>
        <fullName evidence="3">Uncharacterized protein</fullName>
    </submittedName>
</protein>
<proteinExistence type="predicted"/>
<feature type="compositionally biased region" description="Low complexity" evidence="2">
    <location>
        <begin position="856"/>
        <end position="881"/>
    </location>
</feature>
<feature type="region of interest" description="Disordered" evidence="2">
    <location>
        <begin position="228"/>
        <end position="271"/>
    </location>
</feature>
<evidence type="ECO:0000256" key="1">
    <source>
        <dbReference type="SAM" id="Coils"/>
    </source>
</evidence>
<evidence type="ECO:0000256" key="2">
    <source>
        <dbReference type="SAM" id="MobiDB-lite"/>
    </source>
</evidence>
<keyword evidence="4" id="KW-1185">Reference proteome</keyword>